<dbReference type="Proteomes" id="UP000323067">
    <property type="component" value="Chromosome vi"/>
</dbReference>
<gene>
    <name evidence="2" type="ORF">A9K55_006803</name>
</gene>
<sequence length="563" mass="64514">MPSNFSENAPCSLIRLPRELLHAITSHLTNSDIKHLRAASKAFQTTVLLRLDRVFLSANPLNIRVFRAIADHEDFRHRVKEIVWDDARLTDTDYSIDTDYGLHRINPGLLRAKDIPEDCPAWFERGRRDTLMWRFNVVEGGWNGNTIPDDVMSLEDCWQYYKKLIKEQKAVLETAADIEALRYGLHRFPSLRRMTLTPAAHGLYMGNPLYQTPMFRAFPETFAYPIPRGWPGNEETSTPPEIYGWGHDEEFNRLTYGPDGTPREDPGCTLEEYKNIWRGFRVILRTLAQCEHSISEFVMAIHHRSTGMNCHIFDRPCQEYHDFVALVSKPGFRRLDLALCTGFQEGDEWCSFRSGLLRDALAAATGLEHFSISSDMDIDASGFPSQIEVLEDDSKAFLPLLAVFPVKNWPRLKHFGIIRFYVYQSELMTLFEALPFSLRSLEVSYMAFVEDGSGYMTLLNSLREKLSWKDRAPGQRPQIQIRLDRDSFSRRGRYVSVDKAASSFIYSDASRDVPNPFGKEVYSLNLVEGLGAVDRSHLAPSFEIPFTVGGGHSLELIQYQPYI</sequence>
<reference evidence="2 3" key="1">
    <citation type="journal article" date="2017" name="BMC Genomics">
        <title>Chromosome level assembly and secondary metabolite potential of the parasitic fungus Cordyceps militaris.</title>
        <authorList>
            <person name="Kramer G.J."/>
            <person name="Nodwell J.R."/>
        </authorList>
    </citation>
    <scope>NUCLEOTIDE SEQUENCE [LARGE SCALE GENOMIC DNA]</scope>
    <source>
        <strain evidence="2 3">ATCC 34164</strain>
    </source>
</reference>
<evidence type="ECO:0000313" key="3">
    <source>
        <dbReference type="Proteomes" id="UP000323067"/>
    </source>
</evidence>
<accession>A0A2H4SD94</accession>
<dbReference type="OrthoDB" id="5422579at2759"/>
<protein>
    <submittedName>
        <fullName evidence="2">Cyclin-like F-box</fullName>
    </submittedName>
</protein>
<feature type="domain" description="F-box" evidence="1">
    <location>
        <begin position="10"/>
        <end position="58"/>
    </location>
</feature>
<organism evidence="2 3">
    <name type="scientific">Cordyceps militaris</name>
    <name type="common">Caterpillar fungus</name>
    <name type="synonym">Clavaria militaris</name>
    <dbReference type="NCBI Taxonomy" id="73501"/>
    <lineage>
        <taxon>Eukaryota</taxon>
        <taxon>Fungi</taxon>
        <taxon>Dikarya</taxon>
        <taxon>Ascomycota</taxon>
        <taxon>Pezizomycotina</taxon>
        <taxon>Sordariomycetes</taxon>
        <taxon>Hypocreomycetidae</taxon>
        <taxon>Hypocreales</taxon>
        <taxon>Cordycipitaceae</taxon>
        <taxon>Cordyceps</taxon>
    </lineage>
</organism>
<name>A0A2H4SD94_CORMI</name>
<evidence type="ECO:0000259" key="1">
    <source>
        <dbReference type="PROSITE" id="PS50181"/>
    </source>
</evidence>
<proteinExistence type="predicted"/>
<dbReference type="AlphaFoldDB" id="A0A2H4SD94"/>
<dbReference type="VEuPathDB" id="FungiDB:A9K55_006803"/>
<dbReference type="InterPro" id="IPR001810">
    <property type="entry name" value="F-box_dom"/>
</dbReference>
<dbReference type="PROSITE" id="PS50181">
    <property type="entry name" value="FBOX"/>
    <property type="match status" value="1"/>
</dbReference>
<dbReference type="VEuPathDB" id="FungiDB:CCM_01052"/>
<dbReference type="EMBL" id="CP023323">
    <property type="protein sequence ID" value="ATY61070.1"/>
    <property type="molecule type" value="Genomic_DNA"/>
</dbReference>
<evidence type="ECO:0000313" key="2">
    <source>
        <dbReference type="EMBL" id="ATY61070.1"/>
    </source>
</evidence>